<dbReference type="Proteomes" id="UP000316621">
    <property type="component" value="Chromosome 4"/>
</dbReference>
<dbReference type="InterPro" id="IPR002885">
    <property type="entry name" value="PPR_rpt"/>
</dbReference>
<dbReference type="Pfam" id="PF01535">
    <property type="entry name" value="PPR"/>
    <property type="match status" value="3"/>
</dbReference>
<dbReference type="AlphaFoldDB" id="A0A4Y7JEB4"/>
<dbReference type="InterPro" id="IPR046848">
    <property type="entry name" value="E_motif"/>
</dbReference>
<evidence type="ECO:0008006" key="5">
    <source>
        <dbReference type="Google" id="ProtNLM"/>
    </source>
</evidence>
<dbReference type="GO" id="GO:0003723">
    <property type="term" value="F:RNA binding"/>
    <property type="evidence" value="ECO:0007669"/>
    <property type="project" value="InterPro"/>
</dbReference>
<proteinExistence type="predicted"/>
<dbReference type="Gramene" id="RZC57985">
    <property type="protein sequence ID" value="RZC57985"/>
    <property type="gene ID" value="C5167_005287"/>
</dbReference>
<protein>
    <recommendedName>
        <fullName evidence="5">Pentatricopeptide repeat-containing protein</fullName>
    </recommendedName>
</protein>
<evidence type="ECO:0000256" key="1">
    <source>
        <dbReference type="ARBA" id="ARBA00022737"/>
    </source>
</evidence>
<name>A0A4Y7JEB4_PAPSO</name>
<dbReference type="PROSITE" id="PS51375">
    <property type="entry name" value="PPR"/>
    <property type="match status" value="1"/>
</dbReference>
<dbReference type="GO" id="GO:0009451">
    <property type="term" value="P:RNA modification"/>
    <property type="evidence" value="ECO:0007669"/>
    <property type="project" value="InterPro"/>
</dbReference>
<dbReference type="InterPro" id="IPR011990">
    <property type="entry name" value="TPR-like_helical_dom_sf"/>
</dbReference>
<dbReference type="FunFam" id="1.25.40.10:FF:000427">
    <property type="entry name" value="Pentatricopeptide repeat-containing protein chloroplastic"/>
    <property type="match status" value="1"/>
</dbReference>
<accession>A0A4Y7JEB4</accession>
<feature type="repeat" description="PPR" evidence="2">
    <location>
        <begin position="77"/>
        <end position="111"/>
    </location>
</feature>
<dbReference type="InterPro" id="IPR046960">
    <property type="entry name" value="PPR_At4g14850-like_plant"/>
</dbReference>
<dbReference type="Pfam" id="PF20431">
    <property type="entry name" value="E_motif"/>
    <property type="match status" value="1"/>
</dbReference>
<dbReference type="OMA" id="RRFFYEM"/>
<keyword evidence="4" id="KW-1185">Reference proteome</keyword>
<evidence type="ECO:0000256" key="2">
    <source>
        <dbReference type="PROSITE-ProRule" id="PRU00708"/>
    </source>
</evidence>
<dbReference type="Pfam" id="PF13041">
    <property type="entry name" value="PPR_2"/>
    <property type="match status" value="1"/>
</dbReference>
<keyword evidence="1" id="KW-0677">Repeat</keyword>
<sequence length="360" mass="40278">MAMRDRGTKPDKLTFPFLVKACSKLLALKEGRQIQVEILKHGLATDVYVQNTLIHFYGCCRQISDARQVFDEMSFRTVVSWNSIIKACTENLKIDDSFAIFAEMRSCGVEPDEATMVVLLSACAEVGNLSLGKWVHCQVIVKGIVLNCQFGTALVDMYAKCGALDFARILFDRMIEKNVWTWSAMILGFAQHGLANEGRSGRLTEAYDFIMQMPFEPDPVIFRTLLSACSVHDVKGRSEITEKVAKRLMELEPTRSGNLVMVANMYADVGSWAEAGIVRTVMRGRGLKKVAGESSVEVGGSICRFFSGYDSNIDSDNINHLLDGLSLNMKLIVTMLFDFPLERALTKQKNILERAYLHWA</sequence>
<dbReference type="Gene3D" id="1.25.40.10">
    <property type="entry name" value="Tetratricopeptide repeat domain"/>
    <property type="match status" value="2"/>
</dbReference>
<evidence type="ECO:0000313" key="4">
    <source>
        <dbReference type="Proteomes" id="UP000316621"/>
    </source>
</evidence>
<gene>
    <name evidence="3" type="ORF">C5167_005287</name>
</gene>
<dbReference type="PANTHER" id="PTHR47926:SF347">
    <property type="entry name" value="PENTATRICOPEPTIDE REPEAT-CONTAINING PROTEIN"/>
    <property type="match status" value="1"/>
</dbReference>
<evidence type="ECO:0000313" key="3">
    <source>
        <dbReference type="EMBL" id="RZC57985.1"/>
    </source>
</evidence>
<dbReference type="EMBL" id="CM010718">
    <property type="protein sequence ID" value="RZC57985.1"/>
    <property type="molecule type" value="Genomic_DNA"/>
</dbReference>
<reference evidence="3 4" key="1">
    <citation type="journal article" date="2018" name="Science">
        <title>The opium poppy genome and morphinan production.</title>
        <authorList>
            <person name="Guo L."/>
            <person name="Winzer T."/>
            <person name="Yang X."/>
            <person name="Li Y."/>
            <person name="Ning Z."/>
            <person name="He Z."/>
            <person name="Teodor R."/>
            <person name="Lu Y."/>
            <person name="Bowser T.A."/>
            <person name="Graham I.A."/>
            <person name="Ye K."/>
        </authorList>
    </citation>
    <scope>NUCLEOTIDE SEQUENCE [LARGE SCALE GENOMIC DNA]</scope>
    <source>
        <strain evidence="4">cv. HN1</strain>
        <tissue evidence="3">Leaves</tissue>
    </source>
</reference>
<dbReference type="NCBIfam" id="TIGR00756">
    <property type="entry name" value="PPR"/>
    <property type="match status" value="2"/>
</dbReference>
<organism evidence="3 4">
    <name type="scientific">Papaver somniferum</name>
    <name type="common">Opium poppy</name>
    <dbReference type="NCBI Taxonomy" id="3469"/>
    <lineage>
        <taxon>Eukaryota</taxon>
        <taxon>Viridiplantae</taxon>
        <taxon>Streptophyta</taxon>
        <taxon>Embryophyta</taxon>
        <taxon>Tracheophyta</taxon>
        <taxon>Spermatophyta</taxon>
        <taxon>Magnoliopsida</taxon>
        <taxon>Ranunculales</taxon>
        <taxon>Papaveraceae</taxon>
        <taxon>Papaveroideae</taxon>
        <taxon>Papaver</taxon>
    </lineage>
</organism>
<dbReference type="PANTHER" id="PTHR47926">
    <property type="entry name" value="PENTATRICOPEPTIDE REPEAT-CONTAINING PROTEIN"/>
    <property type="match status" value="1"/>
</dbReference>